<reference evidence="1" key="1">
    <citation type="submission" date="2022-06" db="EMBL/GenBank/DDBJ databases">
        <title>Genome Sequence of Candolleomyces eurysporus.</title>
        <authorList>
            <person name="Buettner E."/>
        </authorList>
    </citation>
    <scope>NUCLEOTIDE SEQUENCE</scope>
    <source>
        <strain evidence="1">VTCC 930004</strain>
    </source>
</reference>
<organism evidence="1 2">
    <name type="scientific">Candolleomyces eurysporus</name>
    <dbReference type="NCBI Taxonomy" id="2828524"/>
    <lineage>
        <taxon>Eukaryota</taxon>
        <taxon>Fungi</taxon>
        <taxon>Dikarya</taxon>
        <taxon>Basidiomycota</taxon>
        <taxon>Agaricomycotina</taxon>
        <taxon>Agaricomycetes</taxon>
        <taxon>Agaricomycetidae</taxon>
        <taxon>Agaricales</taxon>
        <taxon>Agaricineae</taxon>
        <taxon>Psathyrellaceae</taxon>
        <taxon>Candolleomyces</taxon>
    </lineage>
</organism>
<keyword evidence="2" id="KW-1185">Reference proteome</keyword>
<sequence length="99" mass="10930">MIAGRQILTNLHYYNRVADLEGSQVNGPIIGFTRHGNSNQILNFQPQDDTQAQITLRIGDREVYVASANPSSGDSLRAVENYTGASLYTVHQRPNSVVK</sequence>
<evidence type="ECO:0000313" key="2">
    <source>
        <dbReference type="Proteomes" id="UP001140091"/>
    </source>
</evidence>
<dbReference type="OrthoDB" id="2820732at2759"/>
<gene>
    <name evidence="1" type="ORF">H1R20_g14877</name>
</gene>
<dbReference type="EMBL" id="JANBPK010001505">
    <property type="protein sequence ID" value="KAJ2922215.1"/>
    <property type="molecule type" value="Genomic_DNA"/>
</dbReference>
<accession>A0A9W8IT23</accession>
<feature type="non-terminal residue" evidence="1">
    <location>
        <position position="99"/>
    </location>
</feature>
<dbReference type="Proteomes" id="UP001140091">
    <property type="component" value="Unassembled WGS sequence"/>
</dbReference>
<dbReference type="AlphaFoldDB" id="A0A9W8IT23"/>
<name>A0A9W8IT23_9AGAR</name>
<comment type="caution">
    <text evidence="1">The sequence shown here is derived from an EMBL/GenBank/DDBJ whole genome shotgun (WGS) entry which is preliminary data.</text>
</comment>
<proteinExistence type="predicted"/>
<protein>
    <submittedName>
        <fullName evidence="1">Uncharacterized protein</fullName>
    </submittedName>
</protein>
<evidence type="ECO:0000313" key="1">
    <source>
        <dbReference type="EMBL" id="KAJ2922215.1"/>
    </source>
</evidence>